<dbReference type="EMBL" id="LUGG01000041">
    <property type="protein sequence ID" value="OBZ65653.1"/>
    <property type="molecule type" value="Genomic_DNA"/>
</dbReference>
<keyword evidence="2" id="KW-1185">Reference proteome</keyword>
<accession>A0A1C7LLP7</accession>
<sequence>MLVKADCMGEVWRSFTRCRCISCQLCVRGEEFGDNYSPFTITHRCTRNLQSEQVKRHKNRQPAWAPQYFATQFQPGIGCKPIQHRRRGFRIAYASISPRHLTALQHPETRSVRRVPIYPALIQGPGYAICLIGGAPQTEDLELVAGFLHAYALACLLGSLNWAGLVLLPVSIYPGSGCDP</sequence>
<proteinExistence type="predicted"/>
<evidence type="ECO:0000313" key="2">
    <source>
        <dbReference type="Proteomes" id="UP000092993"/>
    </source>
</evidence>
<dbReference type="Proteomes" id="UP000092993">
    <property type="component" value="Unassembled WGS sequence"/>
</dbReference>
<reference evidence="1 2" key="1">
    <citation type="submission" date="2016-03" db="EMBL/GenBank/DDBJ databases">
        <title>Whole genome sequencing of Grifola frondosa 9006-11.</title>
        <authorList>
            <person name="Min B."/>
            <person name="Park H."/>
            <person name="Kim J.-G."/>
            <person name="Cho H."/>
            <person name="Oh Y.-L."/>
            <person name="Kong W.-S."/>
            <person name="Choi I.-G."/>
        </authorList>
    </citation>
    <scope>NUCLEOTIDE SEQUENCE [LARGE SCALE GENOMIC DNA]</scope>
    <source>
        <strain evidence="1 2">9006-11</strain>
    </source>
</reference>
<evidence type="ECO:0000313" key="1">
    <source>
        <dbReference type="EMBL" id="OBZ65653.1"/>
    </source>
</evidence>
<name>A0A1C7LLP7_GRIFR</name>
<gene>
    <name evidence="1" type="ORF">A0H81_14264</name>
</gene>
<dbReference type="AlphaFoldDB" id="A0A1C7LLP7"/>
<organism evidence="1 2">
    <name type="scientific">Grifola frondosa</name>
    <name type="common">Maitake</name>
    <name type="synonym">Polyporus frondosus</name>
    <dbReference type="NCBI Taxonomy" id="5627"/>
    <lineage>
        <taxon>Eukaryota</taxon>
        <taxon>Fungi</taxon>
        <taxon>Dikarya</taxon>
        <taxon>Basidiomycota</taxon>
        <taxon>Agaricomycotina</taxon>
        <taxon>Agaricomycetes</taxon>
        <taxon>Polyporales</taxon>
        <taxon>Grifolaceae</taxon>
        <taxon>Grifola</taxon>
    </lineage>
</organism>
<protein>
    <submittedName>
        <fullName evidence="1">Uncharacterized protein</fullName>
    </submittedName>
</protein>
<comment type="caution">
    <text evidence="1">The sequence shown here is derived from an EMBL/GenBank/DDBJ whole genome shotgun (WGS) entry which is preliminary data.</text>
</comment>